<name>A0A2L2YNB6_PARTP</name>
<dbReference type="PRINTS" id="PR00838">
    <property type="entry name" value="V5ALLERGEN"/>
</dbReference>
<reference evidence="3" key="1">
    <citation type="journal article" date="2016" name="Mol. Ecol. Resour.">
        <title>Evaluation of the impact of RNA preservation methods of spiders for de novo transcriptome assembly.</title>
        <authorList>
            <person name="Kono N."/>
            <person name="Nakamura H."/>
            <person name="Ito Y."/>
            <person name="Tomita M."/>
            <person name="Arakawa K."/>
        </authorList>
    </citation>
    <scope>NUCLEOTIDE SEQUENCE</scope>
    <source>
        <tissue evidence="3">Whole body</tissue>
    </source>
</reference>
<dbReference type="PRINTS" id="PR00837">
    <property type="entry name" value="V5TPXLIKE"/>
</dbReference>
<dbReference type="InterPro" id="IPR014044">
    <property type="entry name" value="CAP_dom"/>
</dbReference>
<organism evidence="3">
    <name type="scientific">Parasteatoda tepidariorum</name>
    <name type="common">Common house spider</name>
    <name type="synonym">Achaearanea tepidariorum</name>
    <dbReference type="NCBI Taxonomy" id="114398"/>
    <lineage>
        <taxon>Eukaryota</taxon>
        <taxon>Metazoa</taxon>
        <taxon>Ecdysozoa</taxon>
        <taxon>Arthropoda</taxon>
        <taxon>Chelicerata</taxon>
        <taxon>Arachnida</taxon>
        <taxon>Araneae</taxon>
        <taxon>Araneomorphae</taxon>
        <taxon>Entelegynae</taxon>
        <taxon>Araneoidea</taxon>
        <taxon>Theridiidae</taxon>
        <taxon>Parasteatoda</taxon>
    </lineage>
</organism>
<dbReference type="SUPFAM" id="SSF55797">
    <property type="entry name" value="PR-1-like"/>
    <property type="match status" value="1"/>
</dbReference>
<dbReference type="OrthoDB" id="6411526at2759"/>
<evidence type="ECO:0000259" key="2">
    <source>
        <dbReference type="SMART" id="SM00198"/>
    </source>
</evidence>
<protein>
    <submittedName>
        <fullName evidence="3">Venom allergen 5</fullName>
    </submittedName>
</protein>
<accession>A0A2L2YNB6</accession>
<evidence type="ECO:0000256" key="1">
    <source>
        <dbReference type="SAM" id="SignalP"/>
    </source>
</evidence>
<dbReference type="SMART" id="SM00198">
    <property type="entry name" value="SCP"/>
    <property type="match status" value="1"/>
</dbReference>
<keyword evidence="1" id="KW-0732">Signal</keyword>
<proteinExistence type="evidence at transcript level"/>
<dbReference type="InterPro" id="IPR002413">
    <property type="entry name" value="V5_allergen-like"/>
</dbReference>
<dbReference type="InterPro" id="IPR001283">
    <property type="entry name" value="CRISP-related"/>
</dbReference>
<dbReference type="CDD" id="cd05380">
    <property type="entry name" value="CAP_euk"/>
    <property type="match status" value="1"/>
</dbReference>
<feature type="chain" id="PRO_5014792023" evidence="1">
    <location>
        <begin position="20"/>
        <end position="297"/>
    </location>
</feature>
<evidence type="ECO:0000313" key="3">
    <source>
        <dbReference type="EMBL" id="LAA09583.1"/>
    </source>
</evidence>
<dbReference type="InterPro" id="IPR035940">
    <property type="entry name" value="CAP_sf"/>
</dbReference>
<feature type="signal peptide" evidence="1">
    <location>
        <begin position="1"/>
        <end position="19"/>
    </location>
</feature>
<dbReference type="EMBL" id="IAAA01034421">
    <property type="protein sequence ID" value="LAA09583.1"/>
    <property type="molecule type" value="mRNA"/>
</dbReference>
<sequence length="297" mass="33783">MFLLSSLFALIFVPLLCSSQCPLIYKRFSPEHSFCKSRNPQCTIFSSGLQSFQEKEEILREHNKYRSKCALGNEREAGGLPTAADMMEMVWDEELAAIAQKWAEQCEFYHDCNTCREVNSYNVGQNIGYKQWSCPNRGCWSADKLHPRNWTAIIQMFIDEIKLFDKNLVKSIQFDARKAFGHLTQIIWAKTWRIGCGYVAHLQGNEYRQLYVCNYGPGGNIISKPVYATGKPCSQCPANTCCGASCKQRNNYPGLCRILGDKDVPMYRNARKSIFYADFGKSSLSDNPMSATGVNNW</sequence>
<feature type="domain" description="SCP" evidence="2">
    <location>
        <begin position="53"/>
        <end position="223"/>
    </location>
</feature>
<dbReference type="AlphaFoldDB" id="A0A2L2YNB6"/>
<dbReference type="InterPro" id="IPR018244">
    <property type="entry name" value="Allrgn_V5/Tpx1_CS"/>
</dbReference>
<dbReference type="PROSITE" id="PS01010">
    <property type="entry name" value="CRISP_2"/>
    <property type="match status" value="1"/>
</dbReference>
<dbReference type="PANTHER" id="PTHR10334">
    <property type="entry name" value="CYSTEINE-RICH SECRETORY PROTEIN-RELATED"/>
    <property type="match status" value="1"/>
</dbReference>
<dbReference type="Gene3D" id="3.40.33.10">
    <property type="entry name" value="CAP"/>
    <property type="match status" value="1"/>
</dbReference>
<dbReference type="GO" id="GO:0005576">
    <property type="term" value="C:extracellular region"/>
    <property type="evidence" value="ECO:0007669"/>
    <property type="project" value="InterPro"/>
</dbReference>
<dbReference type="Pfam" id="PF00188">
    <property type="entry name" value="CAP"/>
    <property type="match status" value="1"/>
</dbReference>